<gene>
    <name evidence="1" type="ORF">KSB_40040</name>
</gene>
<reference evidence="1 2" key="1">
    <citation type="journal article" date="2021" name="Int. J. Syst. Evol. Microbiol.">
        <title>Reticulibacter mediterranei gen. nov., sp. nov., within the new family Reticulibacteraceae fam. nov., and Ktedonospora formicarum gen. nov., sp. nov., Ktedonobacter robiniae sp. nov., Dictyobacter formicarum sp. nov. and Dictyobacter arantiisoli sp. nov., belonging to the class Ktedonobacteria.</title>
        <authorList>
            <person name="Yabe S."/>
            <person name="Zheng Y."/>
            <person name="Wang C.M."/>
            <person name="Sakai Y."/>
            <person name="Abe K."/>
            <person name="Yokota A."/>
            <person name="Donadio S."/>
            <person name="Cavaletti L."/>
            <person name="Monciardini P."/>
        </authorList>
    </citation>
    <scope>NUCLEOTIDE SEQUENCE [LARGE SCALE GENOMIC DNA]</scope>
    <source>
        <strain evidence="1 2">SOSP1-30</strain>
    </source>
</reference>
<organism evidence="1 2">
    <name type="scientific">Ktedonobacter robiniae</name>
    <dbReference type="NCBI Taxonomy" id="2778365"/>
    <lineage>
        <taxon>Bacteria</taxon>
        <taxon>Bacillati</taxon>
        <taxon>Chloroflexota</taxon>
        <taxon>Ktedonobacteria</taxon>
        <taxon>Ktedonobacterales</taxon>
        <taxon>Ktedonobacteraceae</taxon>
        <taxon>Ktedonobacter</taxon>
    </lineage>
</organism>
<name>A0ABQ3URV5_9CHLR</name>
<dbReference type="EMBL" id="BNJG01000001">
    <property type="protein sequence ID" value="GHO55529.1"/>
    <property type="molecule type" value="Genomic_DNA"/>
</dbReference>
<dbReference type="RefSeq" id="WP_201372106.1">
    <property type="nucleotide sequence ID" value="NZ_BNJG01000001.1"/>
</dbReference>
<accession>A0ABQ3URV5</accession>
<evidence type="ECO:0000313" key="1">
    <source>
        <dbReference type="EMBL" id="GHO55529.1"/>
    </source>
</evidence>
<evidence type="ECO:0000313" key="2">
    <source>
        <dbReference type="Proteomes" id="UP000654345"/>
    </source>
</evidence>
<dbReference type="InterPro" id="IPR013320">
    <property type="entry name" value="ConA-like_dom_sf"/>
</dbReference>
<evidence type="ECO:0008006" key="3">
    <source>
        <dbReference type="Google" id="ProtNLM"/>
    </source>
</evidence>
<keyword evidence="2" id="KW-1185">Reference proteome</keyword>
<dbReference type="Proteomes" id="UP000654345">
    <property type="component" value="Unassembled WGS sequence"/>
</dbReference>
<proteinExistence type="predicted"/>
<dbReference type="SUPFAM" id="SSF49899">
    <property type="entry name" value="Concanavalin A-like lectins/glucanases"/>
    <property type="match status" value="1"/>
</dbReference>
<dbReference type="Pfam" id="PF13385">
    <property type="entry name" value="Laminin_G_3"/>
    <property type="match status" value="1"/>
</dbReference>
<protein>
    <recommendedName>
        <fullName evidence="3">LamG-like jellyroll fold domain-containing protein</fullName>
    </recommendedName>
</protein>
<dbReference type="Gene3D" id="2.60.120.200">
    <property type="match status" value="1"/>
</dbReference>
<comment type="caution">
    <text evidence="1">The sequence shown here is derived from an EMBL/GenBank/DDBJ whole genome shotgun (WGS) entry which is preliminary data.</text>
</comment>
<sequence>MPIVTTPFSPRGVTQGGIKVVLAGQDITPYIDESSIDIKDTLGQGAGSGSGASPRASTFTLKSSLGPAATAVGSGTRPTQPMLVRNGEIVIYDANNNRIFGGYLTKITDQTETTQVYTQLEGVDYYQTFARTIVNDIYSGSDVQILTQLLQKYAPQINIKTIPTLGSMTFSLKNYRNKTLLDCLTDIIDSTGYQAWVDPYKNFHYVSPGSASTAPFKLSNNPDFVTSFQVGVDSYEIDDNAIINRVYFYGGRKPSNDFVQDLSPQVNGNNTTFLLAYYPRTASDGKVHAYVNGVEKTIGYQAGTTLKDKLRSQGGTADVLLNADAHTLTFDIAPPAGSTVTCKYRYELPLMVVLPDPVSVRYFGGYFDGTVSDQTVVDTQVAIQRAKVLLLEQAYGLRTLKLRCWRSGLQSGMVLRVDHSIRGIHDSFIVQEVDIKPMGNGFFEYDVTCGAWNWSMVDILNHLFAAAQPNDTSSQESTTQIDDQEQNENLSLSFSVSTTTTKFGTYLAHTFALGDGRDAYAGFCSIGGPNYVNSVLADAPIRYYSMDESSGTVVNDLGSQQQNGALTGGVLLGHPGPILNWPTNADAFDGSTGYINLPMTGLPRGTDATYEIWVNTSSFANQGTAAISPRYMSINVDGTNAIHIAAVATGGFTFQVNYSGGIANLATTASLNRWYHIVGVWQAATHTIALYLNGAPAPYISVGNYGFGTAGANIGRRVDGSGYAAGNMAHAAIYNYALSPARILAHTNMGLLGHE</sequence>